<reference evidence="3 4" key="1">
    <citation type="journal article" date="2012" name="J. Bacteriol.">
        <title>Genome sequence of a novel nicotine-degrading strain, Pseudomonas geniculata N1.</title>
        <authorList>
            <person name="Tang H."/>
            <person name="Yu H."/>
            <person name="Tai C."/>
            <person name="Huang K."/>
            <person name="Liu Y."/>
            <person name="Wang L."/>
            <person name="Yao Y."/>
            <person name="Wu G."/>
            <person name="Xu P."/>
        </authorList>
    </citation>
    <scope>NUCLEOTIDE SEQUENCE [LARGE SCALE GENOMIC DNA]</scope>
    <source>
        <strain evidence="3 4">N1</strain>
    </source>
</reference>
<dbReference type="Proteomes" id="UP000036890">
    <property type="component" value="Unassembled WGS sequence"/>
</dbReference>
<feature type="transmembrane region" description="Helical" evidence="2">
    <location>
        <begin position="7"/>
        <end position="31"/>
    </location>
</feature>
<evidence type="ECO:0000313" key="4">
    <source>
        <dbReference type="Proteomes" id="UP000036890"/>
    </source>
</evidence>
<feature type="compositionally biased region" description="Basic residues" evidence="1">
    <location>
        <begin position="84"/>
        <end position="105"/>
    </location>
</feature>
<gene>
    <name evidence="3" type="ORF">W7K_06600</name>
</gene>
<keyword evidence="2" id="KW-1133">Transmembrane helix</keyword>
<evidence type="ECO:0000313" key="3">
    <source>
        <dbReference type="EMBL" id="KOF00007.1"/>
    </source>
</evidence>
<dbReference type="EMBL" id="AJLO02000015">
    <property type="protein sequence ID" value="KOF00007.1"/>
    <property type="molecule type" value="Genomic_DNA"/>
</dbReference>
<evidence type="ECO:0008006" key="5">
    <source>
        <dbReference type="Google" id="ProtNLM"/>
    </source>
</evidence>
<feature type="transmembrane region" description="Helical" evidence="2">
    <location>
        <begin position="59"/>
        <end position="77"/>
    </location>
</feature>
<protein>
    <recommendedName>
        <fullName evidence="5">Transmembrane protein</fullName>
    </recommendedName>
</protein>
<accession>A0A0L8ACN3</accession>
<dbReference type="OrthoDB" id="6052795at2"/>
<keyword evidence="2" id="KW-0472">Membrane</keyword>
<evidence type="ECO:0000256" key="2">
    <source>
        <dbReference type="SAM" id="Phobius"/>
    </source>
</evidence>
<organism evidence="3 4">
    <name type="scientific">Stenotrophomonas geniculata N1</name>
    <dbReference type="NCBI Taxonomy" id="1167641"/>
    <lineage>
        <taxon>Bacteria</taxon>
        <taxon>Pseudomonadati</taxon>
        <taxon>Pseudomonadota</taxon>
        <taxon>Gammaproteobacteria</taxon>
        <taxon>Lysobacterales</taxon>
        <taxon>Lysobacteraceae</taxon>
        <taxon>Stenotrophomonas</taxon>
    </lineage>
</organism>
<evidence type="ECO:0000256" key="1">
    <source>
        <dbReference type="SAM" id="MobiDB-lite"/>
    </source>
</evidence>
<keyword evidence="2" id="KW-0812">Transmembrane</keyword>
<comment type="caution">
    <text evidence="3">The sequence shown here is derived from an EMBL/GenBank/DDBJ whole genome shotgun (WGS) entry which is preliminary data.</text>
</comment>
<dbReference type="RefSeq" id="WP_010485268.1">
    <property type="nucleotide sequence ID" value="NZ_AJLO02000015.1"/>
</dbReference>
<sequence>MRIHRPFIFIASLALMALCGLMGVMVLIYGFNEHGLSCGRLCSLEISIRVLFGDRGFEILVAMGLVAAALMVGHIALREGMHAGRQRRHVGRGGRKHRRPERPRP</sequence>
<feature type="region of interest" description="Disordered" evidence="1">
    <location>
        <begin position="83"/>
        <end position="105"/>
    </location>
</feature>
<name>A0A0L8ACN3_9GAMM</name>
<proteinExistence type="predicted"/>
<dbReference type="AlphaFoldDB" id="A0A0L8ACN3"/>